<dbReference type="Proteomes" id="UP000609346">
    <property type="component" value="Unassembled WGS sequence"/>
</dbReference>
<dbReference type="EMBL" id="JACXZA010000003">
    <property type="protein sequence ID" value="MBD3919981.1"/>
    <property type="molecule type" value="Genomic_DNA"/>
</dbReference>
<keyword evidence="5 6" id="KW-0472">Membrane</keyword>
<dbReference type="InterPro" id="IPR001182">
    <property type="entry name" value="FtsW/RodA"/>
</dbReference>
<protein>
    <submittedName>
        <fullName evidence="7">FtsW/RodA/SpoVE family cell cycle protein</fullName>
    </submittedName>
</protein>
<comment type="caution">
    <text evidence="7">The sequence shown here is derived from an EMBL/GenBank/DDBJ whole genome shotgun (WGS) entry which is preliminary data.</text>
</comment>
<name>A0ABR8MXE1_9BACL</name>
<feature type="transmembrane region" description="Helical" evidence="6">
    <location>
        <begin position="148"/>
        <end position="166"/>
    </location>
</feature>
<evidence type="ECO:0000256" key="4">
    <source>
        <dbReference type="ARBA" id="ARBA00022989"/>
    </source>
</evidence>
<feature type="transmembrane region" description="Helical" evidence="6">
    <location>
        <begin position="260"/>
        <end position="279"/>
    </location>
</feature>
<comment type="subcellular location">
    <subcellularLocation>
        <location evidence="1">Membrane</location>
        <topology evidence="1">Multi-pass membrane protein</topology>
    </subcellularLocation>
</comment>
<accession>A0ABR8MXE1</accession>
<feature type="transmembrane region" description="Helical" evidence="6">
    <location>
        <begin position="117"/>
        <end position="136"/>
    </location>
</feature>
<reference evidence="7 8" key="1">
    <citation type="submission" date="2020-09" db="EMBL/GenBank/DDBJ databases">
        <title>Paenibacillus sp. strain PR3 16S rRNA gene Genome sequencing and assembly.</title>
        <authorList>
            <person name="Kim J."/>
        </authorList>
    </citation>
    <scope>NUCLEOTIDE SEQUENCE [LARGE SCALE GENOMIC DNA]</scope>
    <source>
        <strain evidence="7 8">PR3</strain>
    </source>
</reference>
<dbReference type="PANTHER" id="PTHR30474:SF1">
    <property type="entry name" value="PEPTIDOGLYCAN GLYCOSYLTRANSFERASE MRDB"/>
    <property type="match status" value="1"/>
</dbReference>
<evidence type="ECO:0000313" key="8">
    <source>
        <dbReference type="Proteomes" id="UP000609346"/>
    </source>
</evidence>
<feature type="transmembrane region" description="Helical" evidence="6">
    <location>
        <begin position="414"/>
        <end position="432"/>
    </location>
</feature>
<feature type="transmembrane region" description="Helical" evidence="6">
    <location>
        <begin position="374"/>
        <end position="402"/>
    </location>
</feature>
<evidence type="ECO:0000256" key="6">
    <source>
        <dbReference type="SAM" id="Phobius"/>
    </source>
</evidence>
<feature type="transmembrane region" description="Helical" evidence="6">
    <location>
        <begin position="84"/>
        <end position="105"/>
    </location>
</feature>
<dbReference type="InterPro" id="IPR047928">
    <property type="entry name" value="Perm_prefix_1"/>
</dbReference>
<evidence type="ECO:0000256" key="2">
    <source>
        <dbReference type="ARBA" id="ARBA00022692"/>
    </source>
</evidence>
<dbReference type="PANTHER" id="PTHR30474">
    <property type="entry name" value="CELL CYCLE PROTEIN"/>
    <property type="match status" value="1"/>
</dbReference>
<keyword evidence="4 6" id="KW-1133">Transmembrane helix</keyword>
<gene>
    <name evidence="7" type="ORF">H8B09_14550</name>
</gene>
<dbReference type="NCBIfam" id="NF038403">
    <property type="entry name" value="perm_prefix_1"/>
    <property type="match status" value="1"/>
</dbReference>
<evidence type="ECO:0000256" key="5">
    <source>
        <dbReference type="ARBA" id="ARBA00023136"/>
    </source>
</evidence>
<feature type="transmembrane region" description="Helical" evidence="6">
    <location>
        <begin position="221"/>
        <end position="254"/>
    </location>
</feature>
<organism evidence="7 8">
    <name type="scientific">Paenibacillus terricola</name>
    <dbReference type="NCBI Taxonomy" id="2763503"/>
    <lineage>
        <taxon>Bacteria</taxon>
        <taxon>Bacillati</taxon>
        <taxon>Bacillota</taxon>
        <taxon>Bacilli</taxon>
        <taxon>Bacillales</taxon>
        <taxon>Paenibacillaceae</taxon>
        <taxon>Paenibacillus</taxon>
    </lineage>
</organism>
<proteinExistence type="predicted"/>
<dbReference type="RefSeq" id="WP_191204246.1">
    <property type="nucleotide sequence ID" value="NZ_JACXZA010000003.1"/>
</dbReference>
<keyword evidence="2 6" id="KW-0812">Transmembrane</keyword>
<keyword evidence="8" id="KW-1185">Reference proteome</keyword>
<dbReference type="Pfam" id="PF01098">
    <property type="entry name" value="FTSW_RODA_SPOVE"/>
    <property type="match status" value="1"/>
</dbReference>
<evidence type="ECO:0000256" key="1">
    <source>
        <dbReference type="ARBA" id="ARBA00004141"/>
    </source>
</evidence>
<feature type="transmembrane region" description="Helical" evidence="6">
    <location>
        <begin position="340"/>
        <end position="362"/>
    </location>
</feature>
<keyword evidence="3" id="KW-0133">Cell shape</keyword>
<evidence type="ECO:0000313" key="7">
    <source>
        <dbReference type="EMBL" id="MBD3919981.1"/>
    </source>
</evidence>
<evidence type="ECO:0000256" key="3">
    <source>
        <dbReference type="ARBA" id="ARBA00022960"/>
    </source>
</evidence>
<feature type="transmembrane region" description="Helical" evidence="6">
    <location>
        <begin position="178"/>
        <end position="200"/>
    </location>
</feature>
<sequence>MNLKRDVGKHPLVQDFLDRICSKVRASAVHDDIRQEMLNHLEERIIEGLDAGKTEEEAIAAAVEQMGDPNLLGKQLNAAHRPKLAWDVVALLVGMMIIGGITLFSLYSAMDEGKISILRKISFAAVGVAAMSVLYFVDYRRLLKYSGLLYVGTLLLMVITLRYGFAINGVKYLSFATFTWNVYTTVPYLLIVAAAGLLYQEKARAPVGDDMQRLRQFWKGALIYIIVPSCFFIAAPAMGPLLIYIISISVLLLIKGKWKMILASGITMGGLLLTALPIWKGDKLLFTLERHMAFIHPTDRNSYMLNRSIEAIHAGGWWGHGFGVPSERLPGVNSEMTFSYLVYSLGWVFGIAVALLALMLIIRIARMGMQVRDGYARSIIIGLTSVFAVQYVWTMLMCIGLLPIMGIQLPIVNWSSWTIFELGALGLMLGAYRRKDMLGRFSYWQKNELVK</sequence>